<dbReference type="AlphaFoldDB" id="A0A4R9LWB1"/>
<dbReference type="SMART" id="SM00642">
    <property type="entry name" value="Aamy"/>
    <property type="match status" value="1"/>
</dbReference>
<dbReference type="Proteomes" id="UP000298058">
    <property type="component" value="Unassembled WGS sequence"/>
</dbReference>
<protein>
    <submittedName>
        <fullName evidence="2">Alpha-amylase</fullName>
    </submittedName>
</protein>
<gene>
    <name evidence="2" type="ORF">EHS15_16535</name>
</gene>
<feature type="domain" description="Glycosyl hydrolase family 13 catalytic" evidence="1">
    <location>
        <begin position="71"/>
        <end position="369"/>
    </location>
</feature>
<comment type="caution">
    <text evidence="2">The sequence shown here is derived from an EMBL/GenBank/DDBJ whole genome shotgun (WGS) entry which is preliminary data.</text>
</comment>
<sequence length="466" mass="54281">MKHHFHQTWLYEINSRLFCLENGCRLEDLPSLIGETSPFSASDQIWMMGIWENSPGSGQIAKSHPGLQKEFENSLPGFTEKDIYGSPYSIYRYEVDPIVGGKSSLQSLRNKLNALGKDLIVDFVPNHVSLDSAYISEHPDCFLEREEADQNSFLHENGRRYAHGKDPYFDGWTDTIQWDFSQPKTIDLHKKILLSIAEQADGVRCDMAMLPLQDVFEKTHSRSGLPYWKELIEEVKKIFPSFKFYAEAYWNREYDLQCLGFDGTYDKTLYDRLHNSNQGSVIEHLLADADYQNKSVRFLENHDEPRASSVFAKHHKDDFAILSFLPGVILFFQDQNKGYLKKHPVQMIRRAAEETNLEIFSFYERVFQALKERPKNMDLSEPKTEMFGEGKVLVRLLEGETKKEILIWNEGNRTTEGRVILPMNEYWRKELNDLVSGHSFPQPLSEKNEKGIYFRLEPGQSQWFIF</sequence>
<dbReference type="Gene3D" id="3.20.20.80">
    <property type="entry name" value="Glycosidases"/>
    <property type="match status" value="1"/>
</dbReference>
<organism evidence="2 3">
    <name type="scientific">Leptospira idonii</name>
    <dbReference type="NCBI Taxonomy" id="1193500"/>
    <lineage>
        <taxon>Bacteria</taxon>
        <taxon>Pseudomonadati</taxon>
        <taxon>Spirochaetota</taxon>
        <taxon>Spirochaetia</taxon>
        <taxon>Leptospirales</taxon>
        <taxon>Leptospiraceae</taxon>
        <taxon>Leptospira</taxon>
    </lineage>
</organism>
<evidence type="ECO:0000313" key="3">
    <source>
        <dbReference type="Proteomes" id="UP000298058"/>
    </source>
</evidence>
<dbReference type="InterPro" id="IPR006047">
    <property type="entry name" value="GH13_cat_dom"/>
</dbReference>
<accession>A0A4R9LWB1</accession>
<dbReference type="InterPro" id="IPR017853">
    <property type="entry name" value="GH"/>
</dbReference>
<dbReference type="PANTHER" id="PTHR47786">
    <property type="entry name" value="ALPHA-1,4-GLUCAN:MALTOSE-1-PHOSPHATE MALTOSYLTRANSFERASE"/>
    <property type="match status" value="1"/>
</dbReference>
<evidence type="ECO:0000259" key="1">
    <source>
        <dbReference type="SMART" id="SM00642"/>
    </source>
</evidence>
<dbReference type="SUPFAM" id="SSF51445">
    <property type="entry name" value="(Trans)glycosidases"/>
    <property type="match status" value="1"/>
</dbReference>
<dbReference type="PANTHER" id="PTHR47786:SF2">
    <property type="entry name" value="GLYCOSYL HYDROLASE FAMILY 13 CATALYTIC DOMAIN-CONTAINING PROTEIN"/>
    <property type="match status" value="1"/>
</dbReference>
<keyword evidence="3" id="KW-1185">Reference proteome</keyword>
<reference evidence="2" key="1">
    <citation type="journal article" date="2019" name="PLoS Negl. Trop. Dis.">
        <title>Revisiting the worldwide diversity of Leptospira species in the environment.</title>
        <authorList>
            <person name="Vincent A.T."/>
            <person name="Schiettekatte O."/>
            <person name="Bourhy P."/>
            <person name="Veyrier F.J."/>
            <person name="Picardeau M."/>
        </authorList>
    </citation>
    <scope>NUCLEOTIDE SEQUENCE [LARGE SCALE GENOMIC DNA]</scope>
    <source>
        <strain evidence="2">201300427</strain>
    </source>
</reference>
<dbReference type="GO" id="GO:0005975">
    <property type="term" value="P:carbohydrate metabolic process"/>
    <property type="evidence" value="ECO:0007669"/>
    <property type="project" value="InterPro"/>
</dbReference>
<dbReference type="EMBL" id="RQHW01000065">
    <property type="protein sequence ID" value="TGN17634.1"/>
    <property type="molecule type" value="Genomic_DNA"/>
</dbReference>
<dbReference type="OrthoDB" id="9808590at2"/>
<evidence type="ECO:0000313" key="2">
    <source>
        <dbReference type="EMBL" id="TGN17634.1"/>
    </source>
</evidence>
<name>A0A4R9LWB1_9LEPT</name>
<proteinExistence type="predicted"/>
<dbReference type="RefSeq" id="WP_135761692.1">
    <property type="nucleotide sequence ID" value="NZ_RQHW01000065.1"/>
</dbReference>